<dbReference type="CDD" id="cd15729">
    <property type="entry name" value="FYVE_endofin"/>
    <property type="match status" value="1"/>
</dbReference>
<reference evidence="7 8" key="1">
    <citation type="submission" date="2019-09" db="EMBL/GenBank/DDBJ databases">
        <title>Bird 10,000 Genomes (B10K) Project - Family phase.</title>
        <authorList>
            <person name="Zhang G."/>
        </authorList>
    </citation>
    <scope>NUCLEOTIDE SEQUENCE [LARGE SCALE GENOMIC DNA]</scope>
    <source>
        <strain evidence="7">B10K-LSUMZ-16893</strain>
    </source>
</reference>
<dbReference type="InterPro" id="IPR011011">
    <property type="entry name" value="Znf_FYVE_PHD"/>
</dbReference>
<keyword evidence="3" id="KW-0862">Zinc</keyword>
<keyword evidence="2 4" id="KW-0863">Zinc-finger</keyword>
<dbReference type="GO" id="GO:0008270">
    <property type="term" value="F:zinc ion binding"/>
    <property type="evidence" value="ECO:0007669"/>
    <property type="project" value="UniProtKB-KW"/>
</dbReference>
<dbReference type="InterPro" id="IPR017455">
    <property type="entry name" value="Znf_FYVE-rel"/>
</dbReference>
<dbReference type="GO" id="GO:0031901">
    <property type="term" value="C:early endosome membrane"/>
    <property type="evidence" value="ECO:0007669"/>
    <property type="project" value="TreeGrafter"/>
</dbReference>
<evidence type="ECO:0000256" key="5">
    <source>
        <dbReference type="SAM" id="MobiDB-lite"/>
    </source>
</evidence>
<comment type="caution">
    <text evidence="7">The sequence shown here is derived from an EMBL/GenBank/DDBJ whole genome shotgun (WGS) entry which is preliminary data.</text>
</comment>
<dbReference type="OrthoDB" id="5872154at2759"/>
<evidence type="ECO:0000256" key="1">
    <source>
        <dbReference type="ARBA" id="ARBA00022723"/>
    </source>
</evidence>
<dbReference type="PANTHER" id="PTHR46319:SF1">
    <property type="entry name" value="ZINC FINGER FYVE DOMAIN-CONTAINING PROTEIN 16"/>
    <property type="match status" value="1"/>
</dbReference>
<evidence type="ECO:0000313" key="7">
    <source>
        <dbReference type="EMBL" id="NXA31963.1"/>
    </source>
</evidence>
<dbReference type="Pfam" id="PF01363">
    <property type="entry name" value="FYVE"/>
    <property type="match status" value="1"/>
</dbReference>
<evidence type="ECO:0000256" key="3">
    <source>
        <dbReference type="ARBA" id="ARBA00022833"/>
    </source>
</evidence>
<protein>
    <submittedName>
        <fullName evidence="7">ZFY16 protein</fullName>
    </submittedName>
</protein>
<keyword evidence="8" id="KW-1185">Reference proteome</keyword>
<sequence length="465" mass="51287">ETLPSDLPKSPHLHENSAVLPRSYVLSGSSFQKENKIEIEKENAEENVVNEEVSDKKILNRVSASCITVEDVQASLSCLPLPVSICGSLTMTEEKMNPLPQSEVTEVISDILTVHAGKSKIGPSDKESHKKTDLCEDDRYLSKLSQSFEEKSVIEEKHDTENIIDYGDSQQIETIASTFPILEYEAEPYGAAFYYDESISTDIGEFTVEDNIIKSDALISDAELDDFLYRQSLHPSVQQSLEGDSSLFEPDTNEVNFTNVKKMDFTEASEEHTSSIAVNLKSSVTNCKLEAPMEESLSCVQDATESDSEVSVSTVHAEGARPKQLLDLSQRISVPEEENQDVSSVTAKAPNSGTDVSFEPAHSGEGGCEDGGNQTSVRGESLKKTLILGQKQPSWVPDSEAPNCMNCQVKFTFTKRRHHCRACGKVFCGSCCNRKCKLQYMEKEARVCIGCYDSIIKGKMLILSN</sequence>
<proteinExistence type="predicted"/>
<dbReference type="Gene3D" id="3.30.40.10">
    <property type="entry name" value="Zinc/RING finger domain, C3HC4 (zinc finger)"/>
    <property type="match status" value="1"/>
</dbReference>
<gene>
    <name evidence="7" type="primary">Zfyve16_1</name>
    <name evidence="7" type="ORF">EUDELE_R14699</name>
</gene>
<dbReference type="GO" id="GO:0016197">
    <property type="term" value="P:endosomal transport"/>
    <property type="evidence" value="ECO:0007669"/>
    <property type="project" value="TreeGrafter"/>
</dbReference>
<accession>A0A7K7US27</accession>
<feature type="non-terminal residue" evidence="7">
    <location>
        <position position="465"/>
    </location>
</feature>
<dbReference type="Proteomes" id="UP000533954">
    <property type="component" value="Unassembled WGS sequence"/>
</dbReference>
<feature type="domain" description="FYVE-type" evidence="6">
    <location>
        <begin position="398"/>
        <end position="456"/>
    </location>
</feature>
<dbReference type="PANTHER" id="PTHR46319">
    <property type="entry name" value="ZINC FINGER FYVE DOMAIN-CONTAINING PROTEIN"/>
    <property type="match status" value="1"/>
</dbReference>
<dbReference type="InterPro" id="IPR013083">
    <property type="entry name" value="Znf_RING/FYVE/PHD"/>
</dbReference>
<keyword evidence="1" id="KW-0479">Metal-binding</keyword>
<evidence type="ECO:0000259" key="6">
    <source>
        <dbReference type="PROSITE" id="PS50178"/>
    </source>
</evidence>
<dbReference type="FunFam" id="3.30.40.10:FF:000084">
    <property type="entry name" value="Zinc finger, FYVE domain-containing 9b"/>
    <property type="match status" value="1"/>
</dbReference>
<dbReference type="InterPro" id="IPR000306">
    <property type="entry name" value="Znf_FYVE"/>
</dbReference>
<dbReference type="EMBL" id="VZSX01000008">
    <property type="protein sequence ID" value="NXA31963.1"/>
    <property type="molecule type" value="Genomic_DNA"/>
</dbReference>
<evidence type="ECO:0000256" key="4">
    <source>
        <dbReference type="PROSITE-ProRule" id="PRU00091"/>
    </source>
</evidence>
<dbReference type="AlphaFoldDB" id="A0A7K7US27"/>
<dbReference type="GO" id="GO:0006622">
    <property type="term" value="P:protein targeting to lysosome"/>
    <property type="evidence" value="ECO:0007669"/>
    <property type="project" value="TreeGrafter"/>
</dbReference>
<feature type="region of interest" description="Disordered" evidence="5">
    <location>
        <begin position="334"/>
        <end position="376"/>
    </location>
</feature>
<dbReference type="PROSITE" id="PS50178">
    <property type="entry name" value="ZF_FYVE"/>
    <property type="match status" value="1"/>
</dbReference>
<organism evidence="7 8">
    <name type="scientific">Eudromia elegans</name>
    <name type="common">Elegant crested-tinamou</name>
    <dbReference type="NCBI Taxonomy" id="8805"/>
    <lineage>
        <taxon>Eukaryota</taxon>
        <taxon>Metazoa</taxon>
        <taxon>Chordata</taxon>
        <taxon>Craniata</taxon>
        <taxon>Vertebrata</taxon>
        <taxon>Euteleostomi</taxon>
        <taxon>Archelosauria</taxon>
        <taxon>Archosauria</taxon>
        <taxon>Dinosauria</taxon>
        <taxon>Saurischia</taxon>
        <taxon>Theropoda</taxon>
        <taxon>Coelurosauria</taxon>
        <taxon>Aves</taxon>
        <taxon>Palaeognathae</taxon>
        <taxon>Tinamiformes</taxon>
        <taxon>Tinamidae</taxon>
        <taxon>Eudromia</taxon>
    </lineage>
</organism>
<dbReference type="SUPFAM" id="SSF57903">
    <property type="entry name" value="FYVE/PHD zinc finger"/>
    <property type="match status" value="1"/>
</dbReference>
<dbReference type="SMART" id="SM00064">
    <property type="entry name" value="FYVE"/>
    <property type="match status" value="1"/>
</dbReference>
<name>A0A7K7US27_EUDEL</name>
<feature type="non-terminal residue" evidence="7">
    <location>
        <position position="1"/>
    </location>
</feature>
<evidence type="ECO:0000256" key="2">
    <source>
        <dbReference type="ARBA" id="ARBA00022771"/>
    </source>
</evidence>
<feature type="compositionally biased region" description="Polar residues" evidence="5">
    <location>
        <begin position="341"/>
        <end position="355"/>
    </location>
</feature>
<evidence type="ECO:0000313" key="8">
    <source>
        <dbReference type="Proteomes" id="UP000533954"/>
    </source>
</evidence>